<dbReference type="Gene3D" id="3.40.50.1820">
    <property type="entry name" value="alpha/beta hydrolase"/>
    <property type="match status" value="1"/>
</dbReference>
<dbReference type="InterPro" id="IPR002921">
    <property type="entry name" value="Fungal_lipase-type"/>
</dbReference>
<evidence type="ECO:0000256" key="3">
    <source>
        <dbReference type="ARBA" id="ARBA00048461"/>
    </source>
</evidence>
<evidence type="ECO:0000256" key="4">
    <source>
        <dbReference type="SAM" id="SignalP"/>
    </source>
</evidence>
<accession>A0A168ASZ1</accession>
<dbReference type="OrthoDB" id="426718at2759"/>
<reference evidence="6 7" key="1">
    <citation type="journal article" date="2016" name="Genome Biol. Evol.">
        <title>Divergent and convergent evolution of fungal pathogenicity.</title>
        <authorList>
            <person name="Shang Y."/>
            <person name="Xiao G."/>
            <person name="Zheng P."/>
            <person name="Cen K."/>
            <person name="Zhan S."/>
            <person name="Wang C."/>
        </authorList>
    </citation>
    <scope>NUCLEOTIDE SEQUENCE [LARGE SCALE GENOMIC DNA]</scope>
    <source>
        <strain evidence="6 7">RCEF 2490</strain>
    </source>
</reference>
<protein>
    <submittedName>
        <fullName evidence="6">Ferulic acid esterase A faeA</fullName>
    </submittedName>
</protein>
<evidence type="ECO:0000313" key="7">
    <source>
        <dbReference type="Proteomes" id="UP000078544"/>
    </source>
</evidence>
<feature type="domain" description="Fungal lipase-type" evidence="5">
    <location>
        <begin position="79"/>
        <end position="214"/>
    </location>
</feature>
<keyword evidence="4" id="KW-0732">Signal</keyword>
<comment type="caution">
    <text evidence="6">The sequence shown here is derived from an EMBL/GenBank/DDBJ whole genome shotgun (WGS) entry which is preliminary data.</text>
</comment>
<dbReference type="GO" id="GO:0006629">
    <property type="term" value="P:lipid metabolic process"/>
    <property type="evidence" value="ECO:0007669"/>
    <property type="project" value="InterPro"/>
</dbReference>
<dbReference type="Proteomes" id="UP000078544">
    <property type="component" value="Unassembled WGS sequence"/>
</dbReference>
<evidence type="ECO:0000256" key="1">
    <source>
        <dbReference type="ARBA" id="ARBA00043996"/>
    </source>
</evidence>
<comment type="catalytic activity">
    <reaction evidence="2">
        <text>a diacylglycerol + H2O = a monoacylglycerol + a fatty acid + H(+)</text>
        <dbReference type="Rhea" id="RHEA:32731"/>
        <dbReference type="ChEBI" id="CHEBI:15377"/>
        <dbReference type="ChEBI" id="CHEBI:15378"/>
        <dbReference type="ChEBI" id="CHEBI:17408"/>
        <dbReference type="ChEBI" id="CHEBI:18035"/>
        <dbReference type="ChEBI" id="CHEBI:28868"/>
    </reaction>
</comment>
<keyword evidence="7" id="KW-1185">Reference proteome</keyword>
<dbReference type="EMBL" id="AZGY01000011">
    <property type="protein sequence ID" value="KZZ94307.1"/>
    <property type="molecule type" value="Genomic_DNA"/>
</dbReference>
<evidence type="ECO:0000259" key="5">
    <source>
        <dbReference type="Pfam" id="PF01764"/>
    </source>
</evidence>
<dbReference type="PANTHER" id="PTHR45856">
    <property type="entry name" value="ALPHA/BETA-HYDROLASES SUPERFAMILY PROTEIN"/>
    <property type="match status" value="1"/>
</dbReference>
<comment type="similarity">
    <text evidence="1">Belongs to the AB hydrolase superfamily. Lipase family. Class 3 subfamily.</text>
</comment>
<organism evidence="6 7">
    <name type="scientific">Moelleriella libera RCEF 2490</name>
    <dbReference type="NCBI Taxonomy" id="1081109"/>
    <lineage>
        <taxon>Eukaryota</taxon>
        <taxon>Fungi</taxon>
        <taxon>Dikarya</taxon>
        <taxon>Ascomycota</taxon>
        <taxon>Pezizomycotina</taxon>
        <taxon>Sordariomycetes</taxon>
        <taxon>Hypocreomycetidae</taxon>
        <taxon>Hypocreales</taxon>
        <taxon>Clavicipitaceae</taxon>
        <taxon>Moelleriella</taxon>
    </lineage>
</organism>
<feature type="chain" id="PRO_5007895425" evidence="4">
    <location>
        <begin position="19"/>
        <end position="290"/>
    </location>
</feature>
<evidence type="ECO:0000313" key="6">
    <source>
        <dbReference type="EMBL" id="KZZ94307.1"/>
    </source>
</evidence>
<comment type="catalytic activity">
    <reaction evidence="3">
        <text>a monoacylglycerol + H2O = glycerol + a fatty acid + H(+)</text>
        <dbReference type="Rhea" id="RHEA:15245"/>
        <dbReference type="ChEBI" id="CHEBI:15377"/>
        <dbReference type="ChEBI" id="CHEBI:15378"/>
        <dbReference type="ChEBI" id="CHEBI:17408"/>
        <dbReference type="ChEBI" id="CHEBI:17754"/>
        <dbReference type="ChEBI" id="CHEBI:28868"/>
    </reaction>
</comment>
<sequence>MRSRILLVAGVLPLQSVAQQPVSSGVFDKIARYTAFAAASYSDDCPQPPNGTTIVKTFNDAATDTQATLFRDTSANEVVIAFRGTSSPQDLDSDLTYQLVPLAVAGASCSSCKVHQGFQTSYNAIAGQVLSAVKSELSSGAPRLIVTGHSLGAGIAAIAATSFVGQGVRVAETYTFGEPRNGDPQWAGYVSQQLPDANYFRITHYNDGVPQIPPPLLGYAHHGAEYWQRESKVNTAQSTVKCPVESTVATQTCNAGQDFGSNPINGAHLTYSNTLIGSSLFVPACGAVFP</sequence>
<dbReference type="InterPro" id="IPR029058">
    <property type="entry name" value="AB_hydrolase_fold"/>
</dbReference>
<dbReference type="InterPro" id="IPR051218">
    <property type="entry name" value="Sec_MonoDiacylglyc_Lipase"/>
</dbReference>
<gene>
    <name evidence="6" type="ORF">AAL_05274</name>
</gene>
<dbReference type="STRING" id="1081109.A0A168ASZ1"/>
<dbReference type="AlphaFoldDB" id="A0A168ASZ1"/>
<dbReference type="Pfam" id="PF01764">
    <property type="entry name" value="Lipase_3"/>
    <property type="match status" value="1"/>
</dbReference>
<evidence type="ECO:0000256" key="2">
    <source>
        <dbReference type="ARBA" id="ARBA00047591"/>
    </source>
</evidence>
<dbReference type="PANTHER" id="PTHR45856:SF25">
    <property type="entry name" value="FUNGAL LIPASE-LIKE DOMAIN-CONTAINING PROTEIN"/>
    <property type="match status" value="1"/>
</dbReference>
<name>A0A168ASZ1_9HYPO</name>
<feature type="signal peptide" evidence="4">
    <location>
        <begin position="1"/>
        <end position="18"/>
    </location>
</feature>
<dbReference type="SUPFAM" id="SSF53474">
    <property type="entry name" value="alpha/beta-Hydrolases"/>
    <property type="match status" value="1"/>
</dbReference>
<proteinExistence type="inferred from homology"/>
<dbReference type="CDD" id="cd00519">
    <property type="entry name" value="Lipase_3"/>
    <property type="match status" value="1"/>
</dbReference>